<evidence type="ECO:0000313" key="3">
    <source>
        <dbReference type="Proteomes" id="UP001604277"/>
    </source>
</evidence>
<dbReference type="EMBL" id="JBFOLJ010000011">
    <property type="protein sequence ID" value="KAL2495706.1"/>
    <property type="molecule type" value="Genomic_DNA"/>
</dbReference>
<reference evidence="3" key="1">
    <citation type="submission" date="2024-07" db="EMBL/GenBank/DDBJ databases">
        <title>Two chromosome-level genome assemblies of Korean endemic species Abeliophyllum distichum and Forsythia ovata (Oleaceae).</title>
        <authorList>
            <person name="Jang H."/>
        </authorList>
    </citation>
    <scope>NUCLEOTIDE SEQUENCE [LARGE SCALE GENOMIC DNA]</scope>
</reference>
<evidence type="ECO:0000313" key="2">
    <source>
        <dbReference type="EMBL" id="KAL2495706.1"/>
    </source>
</evidence>
<feature type="region of interest" description="Disordered" evidence="1">
    <location>
        <begin position="85"/>
        <end position="126"/>
    </location>
</feature>
<dbReference type="Proteomes" id="UP001604277">
    <property type="component" value="Unassembled WGS sequence"/>
</dbReference>
<accession>A0ABD1S5E2</accession>
<organism evidence="2 3">
    <name type="scientific">Forsythia ovata</name>
    <dbReference type="NCBI Taxonomy" id="205694"/>
    <lineage>
        <taxon>Eukaryota</taxon>
        <taxon>Viridiplantae</taxon>
        <taxon>Streptophyta</taxon>
        <taxon>Embryophyta</taxon>
        <taxon>Tracheophyta</taxon>
        <taxon>Spermatophyta</taxon>
        <taxon>Magnoliopsida</taxon>
        <taxon>eudicotyledons</taxon>
        <taxon>Gunneridae</taxon>
        <taxon>Pentapetalae</taxon>
        <taxon>asterids</taxon>
        <taxon>lamiids</taxon>
        <taxon>Lamiales</taxon>
        <taxon>Oleaceae</taxon>
        <taxon>Forsythieae</taxon>
        <taxon>Forsythia</taxon>
    </lineage>
</organism>
<evidence type="ECO:0000256" key="1">
    <source>
        <dbReference type="SAM" id="MobiDB-lite"/>
    </source>
</evidence>
<dbReference type="AlphaFoldDB" id="A0ABD1S5E2"/>
<sequence>MKEELSGSRLLSLFHLKSVKYIEGSLNNCLRRELHELATCRKNGESTAAQRLEDSDLEMMLGFQSRTAFEKWNVMQSRRWGKAGGRERMNDFTGLGAGEDLSPERELQSRWKGGRAQQFGERESGE</sequence>
<keyword evidence="3" id="KW-1185">Reference proteome</keyword>
<gene>
    <name evidence="2" type="ORF">Fot_39463</name>
</gene>
<protein>
    <submittedName>
        <fullName evidence="2">Uncharacterized protein</fullName>
    </submittedName>
</protein>
<comment type="caution">
    <text evidence="2">The sequence shown here is derived from an EMBL/GenBank/DDBJ whole genome shotgun (WGS) entry which is preliminary data.</text>
</comment>
<proteinExistence type="predicted"/>
<name>A0ABD1S5E2_9LAMI</name>